<evidence type="ECO:0000259" key="2">
    <source>
        <dbReference type="Pfam" id="PF26079"/>
    </source>
</evidence>
<feature type="domain" description="Baseplate J-like C-terminal" evidence="2">
    <location>
        <begin position="300"/>
        <end position="354"/>
    </location>
</feature>
<dbReference type="PANTHER" id="PTHR37829:SF3">
    <property type="entry name" value="PROTEIN JAYE-RELATED"/>
    <property type="match status" value="1"/>
</dbReference>
<organism evidence="3">
    <name type="scientific">Siphoviridae sp. ct3lF2</name>
    <dbReference type="NCBI Taxonomy" id="2825324"/>
    <lineage>
        <taxon>Viruses</taxon>
        <taxon>Duplodnaviria</taxon>
        <taxon>Heunggongvirae</taxon>
        <taxon>Uroviricota</taxon>
        <taxon>Caudoviricetes</taxon>
    </lineage>
</organism>
<protein>
    <submittedName>
        <fullName evidence="3">Baseplate J like protein</fullName>
    </submittedName>
</protein>
<dbReference type="InterPro" id="IPR058530">
    <property type="entry name" value="Baseplate_J-like_C"/>
</dbReference>
<proteinExistence type="predicted"/>
<sequence>MDDWGISAAGFRRPSYAEILDAYEQQAKAKFGSDINLSVRSILGLMLRIYAWFSGLLWQLAEDVYNSGFVDTATGISLARIGAIIGIRPYSAAKAVGELTFTGSAGTVIPKGLIVAATNKVRFVTLVDATIGADGQVTVSAQAYEVGPDGNAAAATITTIVTPIADVDTVTNAATFAGGRNRETEGEFRARYYRSVKRASGANTDAIREEIMTVVGVQHAAVHENNTASTNAAGLPPHSVEAVVYGGQDLAIAAALWARKAAGIQTYGGTSVTIVDASGNNQIVKFSRPTTVNVWMRISNLQVATGYTASDVQARIQAALIAYVSALGVGVSVYYTRLIEQINQVGGVVDYTLAISGDGTTYGTSNVPVSSRQTASTDGNKVVFAT</sequence>
<evidence type="ECO:0000313" key="3">
    <source>
        <dbReference type="EMBL" id="DAE08708.1"/>
    </source>
</evidence>
<reference evidence="3" key="1">
    <citation type="journal article" date="2021" name="Proc. Natl. Acad. Sci. U.S.A.">
        <title>A Catalog of Tens of Thousands of Viruses from Human Metagenomes Reveals Hidden Associations with Chronic Diseases.</title>
        <authorList>
            <person name="Tisza M.J."/>
            <person name="Buck C.B."/>
        </authorList>
    </citation>
    <scope>NUCLEOTIDE SEQUENCE</scope>
    <source>
        <strain evidence="3">Ct3lF2</strain>
    </source>
</reference>
<feature type="domain" description="Baseplate protein J-like barrel" evidence="1">
    <location>
        <begin position="99"/>
        <end position="179"/>
    </location>
</feature>
<accession>A0A8S5PR53</accession>
<dbReference type="PANTHER" id="PTHR37829">
    <property type="entry name" value="PHAGE-LIKE ELEMENT PBSX PROTEIN XKDT"/>
    <property type="match status" value="1"/>
</dbReference>
<dbReference type="InterPro" id="IPR052399">
    <property type="entry name" value="Phage_Baseplate_Assmbl_Protein"/>
</dbReference>
<dbReference type="InterPro" id="IPR006949">
    <property type="entry name" value="Barrel_Baseplate_J-like"/>
</dbReference>
<evidence type="ECO:0000259" key="1">
    <source>
        <dbReference type="Pfam" id="PF04865"/>
    </source>
</evidence>
<name>A0A8S5PR53_9CAUD</name>
<dbReference type="EMBL" id="BK015473">
    <property type="protein sequence ID" value="DAE08708.1"/>
    <property type="molecule type" value="Genomic_DNA"/>
</dbReference>
<dbReference type="Pfam" id="PF26079">
    <property type="entry name" value="Baseplate_J_C"/>
    <property type="match status" value="1"/>
</dbReference>
<dbReference type="Pfam" id="PF04865">
    <property type="entry name" value="Baseplate_J"/>
    <property type="match status" value="1"/>
</dbReference>